<evidence type="ECO:0000313" key="15">
    <source>
        <dbReference type="EMBL" id="SCB47951.1"/>
    </source>
</evidence>
<dbReference type="InterPro" id="IPR001412">
    <property type="entry name" value="aa-tRNA-synth_I_CS"/>
</dbReference>
<keyword evidence="2 9" id="KW-0963">Cytoplasm</keyword>
<dbReference type="STRING" id="410764.GA0061103_0270"/>
<keyword evidence="4 9" id="KW-0547">Nucleotide-binding</keyword>
<dbReference type="OrthoDB" id="9810365at2"/>
<comment type="subcellular location">
    <subcellularLocation>
        <location evidence="9">Cytoplasm</location>
    </subcellularLocation>
</comment>
<dbReference type="AlphaFoldDB" id="A0A1C3X6V0"/>
<dbReference type="SUPFAM" id="SSF47323">
    <property type="entry name" value="Anticodon-binding domain of a subclass of class I aminoacyl-tRNA synthetases"/>
    <property type="match status" value="1"/>
</dbReference>
<dbReference type="Gene3D" id="2.20.28.290">
    <property type="match status" value="1"/>
</dbReference>
<evidence type="ECO:0000259" key="12">
    <source>
        <dbReference type="Pfam" id="PF08264"/>
    </source>
</evidence>
<dbReference type="FunFam" id="1.10.730.10:FF:000002">
    <property type="entry name" value="Leucine--tRNA ligase"/>
    <property type="match status" value="1"/>
</dbReference>
<dbReference type="Pfam" id="PF09334">
    <property type="entry name" value="tRNA-synt_1g"/>
    <property type="match status" value="1"/>
</dbReference>
<feature type="domain" description="Leucyl-tRNA synthetase editing" evidence="14">
    <location>
        <begin position="222"/>
        <end position="412"/>
    </location>
</feature>
<evidence type="ECO:0000256" key="9">
    <source>
        <dbReference type="HAMAP-Rule" id="MF_00049"/>
    </source>
</evidence>
<dbReference type="InterPro" id="IPR002302">
    <property type="entry name" value="Leu-tRNA-ligase"/>
</dbReference>
<feature type="short sequence motif" description="'KMSKS' region" evidence="9">
    <location>
        <begin position="632"/>
        <end position="636"/>
    </location>
</feature>
<keyword evidence="7 9" id="KW-0030">Aminoacyl-tRNA synthetase</keyword>
<dbReference type="GO" id="GO:0004823">
    <property type="term" value="F:leucine-tRNA ligase activity"/>
    <property type="evidence" value="ECO:0007669"/>
    <property type="project" value="UniProtKB-UniRule"/>
</dbReference>
<reference evidence="16" key="1">
    <citation type="submission" date="2016-08" db="EMBL/GenBank/DDBJ databases">
        <authorList>
            <person name="Varghese N."/>
            <person name="Submissions Spin"/>
        </authorList>
    </citation>
    <scope>NUCLEOTIDE SEQUENCE [LARGE SCALE GENOMIC DNA]</scope>
    <source>
        <strain evidence="16">HAMBI 2975</strain>
    </source>
</reference>
<dbReference type="GO" id="GO:0006429">
    <property type="term" value="P:leucyl-tRNA aminoacylation"/>
    <property type="evidence" value="ECO:0007669"/>
    <property type="project" value="UniProtKB-UniRule"/>
</dbReference>
<protein>
    <recommendedName>
        <fullName evidence="9">Leucine--tRNA ligase</fullName>
        <ecNumber evidence="9">6.1.1.4</ecNumber>
    </recommendedName>
    <alternativeName>
        <fullName evidence="9">Leucyl-tRNA synthetase</fullName>
        <shortName evidence="9">LeuRS</shortName>
    </alternativeName>
</protein>
<dbReference type="SUPFAM" id="SSF50677">
    <property type="entry name" value="ValRS/IleRS/LeuRS editing domain"/>
    <property type="match status" value="1"/>
</dbReference>
<evidence type="ECO:0000256" key="1">
    <source>
        <dbReference type="ARBA" id="ARBA00005594"/>
    </source>
</evidence>
<sequence length="876" mass="98395">MTIERYNPRDAEPRWQEKWNEDEVFVTDNADPREKYYVLEMFPYPSGRIHMGHVRNYAMGDVVARYKRARGYNVLHPMGWDAFGMPAENAARDNKVHPKEWTYQNIASMRTQLKAMGLSLDWSREFATCDVDYYHRQQMLFIDMMEKGLVYRKKSKVNWDPVDNTVLANEQVIDGRGWRSGALVEQRELTQWFFKITEFSQELLDALDTLDHWPEKVRLMQKNWIGRSEGLTVRWEIVAETAPNSDREITVYTTRPDTLFGASFLAISADHPLAKEAAAKDPAIEAFCEECRRAGTSLAALETAEKKGMDTGIRVRHPFDSSWELPVYIANFVLMDYGTGAIFGCPSGDQRDLDFARKYGLPVVPVVMPRDGDAASFTVGDVAYDGDGVMINSRFLDGMSTEEAFETVATKLSETSLGNTPQAERKVNFRLRDWGISRQRYWGCPIPVIHCDDCGLLPVPKQDLPVRLPDDVTFDQPGNPLDRHATWRHVACPQCGKDARRETDTMDTFVDSSWYYARFTAPWENQPTDPKAANHWLPVDQYIGGIEHAILHLLYSRFFTRAMRETGHLDVKEPFKGLFTQGMVVHETYSRGSGLTREWVSPADISIEEVDGQRRATLLSTGEDIAIGSIEKMSKSKKNVVDPDDIIASYGADTARFFVLSDSPPDRDVIWSEAGVEGAHRFTQRMWRLVSEAADALKTAESTPAKEGEALAISQIAHRTLKAVQGDYDKLAFNKAVARIYEFVNALAAPLGKVAAGQADSTYRSAVREAVEILIALVAPITPHLAEECSAALGNTHMIATSPWPVYDEALVIENEIVYPVQINGKKRAELTIARDADQNAVQQAVLALDAVTSALNGQAPKKIIVVPQRIVNIVV</sequence>
<evidence type="ECO:0000256" key="3">
    <source>
        <dbReference type="ARBA" id="ARBA00022598"/>
    </source>
</evidence>
<dbReference type="InterPro" id="IPR013155">
    <property type="entry name" value="M/V/L/I-tRNA-synth_anticd-bd"/>
</dbReference>
<evidence type="ECO:0000259" key="13">
    <source>
        <dbReference type="Pfam" id="PF09334"/>
    </source>
</evidence>
<feature type="binding site" evidence="9">
    <location>
        <position position="635"/>
    </location>
    <ligand>
        <name>ATP</name>
        <dbReference type="ChEBI" id="CHEBI:30616"/>
    </ligand>
</feature>
<dbReference type="Pfam" id="PF08264">
    <property type="entry name" value="Anticodon_1"/>
    <property type="match status" value="1"/>
</dbReference>
<accession>A0A1C3X6V0</accession>
<dbReference type="PANTHER" id="PTHR43740">
    <property type="entry name" value="LEUCYL-TRNA SYNTHETASE"/>
    <property type="match status" value="1"/>
</dbReference>
<evidence type="ECO:0000259" key="14">
    <source>
        <dbReference type="Pfam" id="PF13603"/>
    </source>
</evidence>
<dbReference type="PANTHER" id="PTHR43740:SF2">
    <property type="entry name" value="LEUCINE--TRNA LIGASE, MITOCHONDRIAL"/>
    <property type="match status" value="1"/>
</dbReference>
<proteinExistence type="inferred from homology"/>
<dbReference type="FunFam" id="3.40.50.620:FF:000003">
    <property type="entry name" value="Leucine--tRNA ligase"/>
    <property type="match status" value="1"/>
</dbReference>
<feature type="domain" description="Methionyl/Valyl/Leucyl/Isoleucyl-tRNA synthetase anticodon-binding" evidence="12">
    <location>
        <begin position="716"/>
        <end position="839"/>
    </location>
</feature>
<evidence type="ECO:0000256" key="10">
    <source>
        <dbReference type="RuleBase" id="RU363035"/>
    </source>
</evidence>
<dbReference type="InterPro" id="IPR015413">
    <property type="entry name" value="Methionyl/Leucyl_tRNA_Synth"/>
</dbReference>
<dbReference type="Gene3D" id="1.10.730.10">
    <property type="entry name" value="Isoleucyl-tRNA Synthetase, Domain 1"/>
    <property type="match status" value="1"/>
</dbReference>
<dbReference type="InterPro" id="IPR009080">
    <property type="entry name" value="tRNAsynth_Ia_anticodon-bd"/>
</dbReference>
<organism evidence="15 16">
    <name type="scientific">Rhizobium multihospitium</name>
    <dbReference type="NCBI Taxonomy" id="410764"/>
    <lineage>
        <taxon>Bacteria</taxon>
        <taxon>Pseudomonadati</taxon>
        <taxon>Pseudomonadota</taxon>
        <taxon>Alphaproteobacteria</taxon>
        <taxon>Hyphomicrobiales</taxon>
        <taxon>Rhizobiaceae</taxon>
        <taxon>Rhizobium/Agrobacterium group</taxon>
        <taxon>Rhizobium</taxon>
    </lineage>
</organism>
<dbReference type="PROSITE" id="PS00178">
    <property type="entry name" value="AA_TRNA_LIGASE_I"/>
    <property type="match status" value="1"/>
</dbReference>
<evidence type="ECO:0000256" key="6">
    <source>
        <dbReference type="ARBA" id="ARBA00022917"/>
    </source>
</evidence>
<dbReference type="NCBIfam" id="TIGR00396">
    <property type="entry name" value="leuS_bact"/>
    <property type="match status" value="1"/>
</dbReference>
<dbReference type="Pfam" id="PF13603">
    <property type="entry name" value="tRNA-synt_1_2"/>
    <property type="match status" value="1"/>
</dbReference>
<name>A0A1C3X6V0_9HYPH</name>
<dbReference type="InterPro" id="IPR014729">
    <property type="entry name" value="Rossmann-like_a/b/a_fold"/>
</dbReference>
<feature type="domain" description="Aminoacyl-tRNA synthetase class Ia" evidence="11">
    <location>
        <begin position="631"/>
        <end position="671"/>
    </location>
</feature>
<evidence type="ECO:0000313" key="16">
    <source>
        <dbReference type="Proteomes" id="UP000199101"/>
    </source>
</evidence>
<dbReference type="PRINTS" id="PR00985">
    <property type="entry name" value="TRNASYNTHLEU"/>
</dbReference>
<dbReference type="CDD" id="cd00812">
    <property type="entry name" value="LeuRS_core"/>
    <property type="match status" value="1"/>
</dbReference>
<keyword evidence="16" id="KW-1185">Reference proteome</keyword>
<evidence type="ECO:0000259" key="11">
    <source>
        <dbReference type="Pfam" id="PF00133"/>
    </source>
</evidence>
<feature type="domain" description="Methionyl/Leucyl tRNA synthetase" evidence="13">
    <location>
        <begin position="38"/>
        <end position="172"/>
    </location>
</feature>
<dbReference type="GO" id="GO:0005829">
    <property type="term" value="C:cytosol"/>
    <property type="evidence" value="ECO:0007669"/>
    <property type="project" value="TreeGrafter"/>
</dbReference>
<dbReference type="Gene3D" id="3.10.20.590">
    <property type="match status" value="1"/>
</dbReference>
<evidence type="ECO:0000256" key="8">
    <source>
        <dbReference type="ARBA" id="ARBA00047469"/>
    </source>
</evidence>
<dbReference type="EMBL" id="FMAG01000011">
    <property type="protein sequence ID" value="SCB47951.1"/>
    <property type="molecule type" value="Genomic_DNA"/>
</dbReference>
<dbReference type="InterPro" id="IPR025709">
    <property type="entry name" value="Leu_tRNA-synth_edit"/>
</dbReference>
<dbReference type="RefSeq" id="WP_092718651.1">
    <property type="nucleotide sequence ID" value="NZ_FMAG01000011.1"/>
</dbReference>
<dbReference type="GO" id="GO:0002161">
    <property type="term" value="F:aminoacyl-tRNA deacylase activity"/>
    <property type="evidence" value="ECO:0007669"/>
    <property type="project" value="InterPro"/>
</dbReference>
<dbReference type="SUPFAM" id="SSF52374">
    <property type="entry name" value="Nucleotidylyl transferase"/>
    <property type="match status" value="1"/>
</dbReference>
<evidence type="ECO:0000256" key="4">
    <source>
        <dbReference type="ARBA" id="ARBA00022741"/>
    </source>
</evidence>
<dbReference type="InterPro" id="IPR002300">
    <property type="entry name" value="aa-tRNA-synth_Ia"/>
</dbReference>
<dbReference type="GO" id="GO:0005524">
    <property type="term" value="F:ATP binding"/>
    <property type="evidence" value="ECO:0007669"/>
    <property type="project" value="UniProtKB-UniRule"/>
</dbReference>
<gene>
    <name evidence="9" type="primary">leuS</name>
    <name evidence="15" type="ORF">GA0061103_0270</name>
</gene>
<evidence type="ECO:0000256" key="7">
    <source>
        <dbReference type="ARBA" id="ARBA00023146"/>
    </source>
</evidence>
<dbReference type="InterPro" id="IPR009008">
    <property type="entry name" value="Val/Leu/Ile-tRNA-synth_edit"/>
</dbReference>
<evidence type="ECO:0000256" key="2">
    <source>
        <dbReference type="ARBA" id="ARBA00022490"/>
    </source>
</evidence>
<dbReference type="Gene3D" id="3.40.50.620">
    <property type="entry name" value="HUPs"/>
    <property type="match status" value="2"/>
</dbReference>
<keyword evidence="3 9" id="KW-0436">Ligase</keyword>
<keyword evidence="6 9" id="KW-0648">Protein biosynthesis</keyword>
<dbReference type="Pfam" id="PF00133">
    <property type="entry name" value="tRNA-synt_1"/>
    <property type="match status" value="2"/>
</dbReference>
<keyword evidence="5 9" id="KW-0067">ATP-binding</keyword>
<dbReference type="HAMAP" id="MF_00049_B">
    <property type="entry name" value="Leu_tRNA_synth_B"/>
    <property type="match status" value="1"/>
</dbReference>
<comment type="catalytic activity">
    <reaction evidence="8 9">
        <text>tRNA(Leu) + L-leucine + ATP = L-leucyl-tRNA(Leu) + AMP + diphosphate</text>
        <dbReference type="Rhea" id="RHEA:11688"/>
        <dbReference type="Rhea" id="RHEA-COMP:9613"/>
        <dbReference type="Rhea" id="RHEA-COMP:9622"/>
        <dbReference type="ChEBI" id="CHEBI:30616"/>
        <dbReference type="ChEBI" id="CHEBI:33019"/>
        <dbReference type="ChEBI" id="CHEBI:57427"/>
        <dbReference type="ChEBI" id="CHEBI:78442"/>
        <dbReference type="ChEBI" id="CHEBI:78494"/>
        <dbReference type="ChEBI" id="CHEBI:456215"/>
        <dbReference type="EC" id="6.1.1.4"/>
    </reaction>
</comment>
<dbReference type="EC" id="6.1.1.4" evidence="9"/>
<dbReference type="CDD" id="cd07958">
    <property type="entry name" value="Anticodon_Ia_Leu_BEm"/>
    <property type="match status" value="1"/>
</dbReference>
<comment type="similarity">
    <text evidence="1 9 10">Belongs to the class-I aminoacyl-tRNA synthetase family.</text>
</comment>
<feature type="short sequence motif" description="'HIGH' region" evidence="9">
    <location>
        <begin position="43"/>
        <end position="53"/>
    </location>
</feature>
<dbReference type="FunFam" id="3.40.50.620:FF:000056">
    <property type="entry name" value="Leucine--tRNA ligase"/>
    <property type="match status" value="1"/>
</dbReference>
<dbReference type="Proteomes" id="UP000199101">
    <property type="component" value="Unassembled WGS sequence"/>
</dbReference>
<evidence type="ECO:0000256" key="5">
    <source>
        <dbReference type="ARBA" id="ARBA00022840"/>
    </source>
</evidence>
<feature type="domain" description="Aminoacyl-tRNA synthetase class Ia" evidence="11">
    <location>
        <begin position="431"/>
        <end position="605"/>
    </location>
</feature>